<evidence type="ECO:0000256" key="1">
    <source>
        <dbReference type="ARBA" id="ARBA00004651"/>
    </source>
</evidence>
<name>A0AAJ1U7D9_9ACTN</name>
<dbReference type="Pfam" id="PF07681">
    <property type="entry name" value="DoxX"/>
    <property type="match status" value="1"/>
</dbReference>
<comment type="caution">
    <text evidence="8">The sequence shown here is derived from an EMBL/GenBank/DDBJ whole genome shotgun (WGS) entry which is preliminary data.</text>
</comment>
<dbReference type="Proteomes" id="UP001239215">
    <property type="component" value="Unassembled WGS sequence"/>
</dbReference>
<evidence type="ECO:0000256" key="6">
    <source>
        <dbReference type="ARBA" id="ARBA00023136"/>
    </source>
</evidence>
<keyword evidence="5 7" id="KW-1133">Transmembrane helix</keyword>
<dbReference type="PANTHER" id="PTHR33452:SF1">
    <property type="entry name" value="INNER MEMBRANE PROTEIN YPHA-RELATED"/>
    <property type="match status" value="1"/>
</dbReference>
<dbReference type="RefSeq" id="WP_307204937.1">
    <property type="nucleotide sequence ID" value="NZ_JAUTAN010000001.1"/>
</dbReference>
<accession>A0AAJ1U7D9</accession>
<sequence>MSETVDVGLLVLRAGLGALLLGHALQKSLGWFGGAGIDATAGVFESWGFRPGRRLVALAAASEVVAAVLIIGGLGFGLGCAILVGTMVVAAAPTAANGIWAHLGGCEVPLLYGFLGACLALVGPGRLSLDHALGVPDGGAVAGPLLVLLGCAAAVPPLLQRRRALRATRPVA</sequence>
<reference evidence="8" key="1">
    <citation type="submission" date="2023-07" db="EMBL/GenBank/DDBJ databases">
        <title>Functional and genomic diversity of the sorghum phyllosphere microbiome.</title>
        <authorList>
            <person name="Shade A."/>
        </authorList>
    </citation>
    <scope>NUCLEOTIDE SEQUENCE</scope>
    <source>
        <strain evidence="8">SORGH_AS_1067</strain>
    </source>
</reference>
<organism evidence="8 9">
    <name type="scientific">Nocardioides zeae</name>
    <dbReference type="NCBI Taxonomy" id="1457234"/>
    <lineage>
        <taxon>Bacteria</taxon>
        <taxon>Bacillati</taxon>
        <taxon>Actinomycetota</taxon>
        <taxon>Actinomycetes</taxon>
        <taxon>Propionibacteriales</taxon>
        <taxon>Nocardioidaceae</taxon>
        <taxon>Nocardioides</taxon>
    </lineage>
</organism>
<keyword evidence="4 7" id="KW-0812">Transmembrane</keyword>
<dbReference type="InterPro" id="IPR051907">
    <property type="entry name" value="DoxX-like_oxidoreductase"/>
</dbReference>
<dbReference type="GO" id="GO:0005886">
    <property type="term" value="C:plasma membrane"/>
    <property type="evidence" value="ECO:0007669"/>
    <property type="project" value="UniProtKB-SubCell"/>
</dbReference>
<dbReference type="InterPro" id="IPR032808">
    <property type="entry name" value="DoxX"/>
</dbReference>
<evidence type="ECO:0000313" key="8">
    <source>
        <dbReference type="EMBL" id="MDQ1106738.1"/>
    </source>
</evidence>
<keyword evidence="6 7" id="KW-0472">Membrane</keyword>
<comment type="similarity">
    <text evidence="2">Belongs to the DoxX family.</text>
</comment>
<evidence type="ECO:0000256" key="5">
    <source>
        <dbReference type="ARBA" id="ARBA00022989"/>
    </source>
</evidence>
<evidence type="ECO:0000256" key="2">
    <source>
        <dbReference type="ARBA" id="ARBA00006679"/>
    </source>
</evidence>
<evidence type="ECO:0000313" key="9">
    <source>
        <dbReference type="Proteomes" id="UP001239215"/>
    </source>
</evidence>
<evidence type="ECO:0000256" key="3">
    <source>
        <dbReference type="ARBA" id="ARBA00022475"/>
    </source>
</evidence>
<proteinExistence type="inferred from homology"/>
<feature type="transmembrane region" description="Helical" evidence="7">
    <location>
        <begin position="141"/>
        <end position="159"/>
    </location>
</feature>
<dbReference type="AlphaFoldDB" id="A0AAJ1U7D9"/>
<evidence type="ECO:0000256" key="4">
    <source>
        <dbReference type="ARBA" id="ARBA00022692"/>
    </source>
</evidence>
<dbReference type="PANTHER" id="PTHR33452">
    <property type="entry name" value="OXIDOREDUCTASE CATD-RELATED"/>
    <property type="match status" value="1"/>
</dbReference>
<feature type="transmembrane region" description="Helical" evidence="7">
    <location>
        <begin position="110"/>
        <end position="129"/>
    </location>
</feature>
<dbReference type="EMBL" id="JAUTAN010000001">
    <property type="protein sequence ID" value="MDQ1106738.1"/>
    <property type="molecule type" value="Genomic_DNA"/>
</dbReference>
<keyword evidence="3" id="KW-1003">Cell membrane</keyword>
<gene>
    <name evidence="8" type="ORF">QE405_004022</name>
</gene>
<evidence type="ECO:0000256" key="7">
    <source>
        <dbReference type="SAM" id="Phobius"/>
    </source>
</evidence>
<protein>
    <submittedName>
        <fullName evidence="8">Oxidoreductase</fullName>
    </submittedName>
</protein>
<feature type="transmembrane region" description="Helical" evidence="7">
    <location>
        <begin position="7"/>
        <end position="25"/>
    </location>
</feature>
<comment type="subcellular location">
    <subcellularLocation>
        <location evidence="1">Cell membrane</location>
        <topology evidence="1">Multi-pass membrane protein</topology>
    </subcellularLocation>
</comment>